<proteinExistence type="inferred from homology"/>
<dbReference type="HAMAP" id="MF_00055">
    <property type="entry name" value="MEMO1"/>
    <property type="match status" value="1"/>
</dbReference>
<dbReference type="RefSeq" id="WP_013898305.1">
    <property type="nucleotide sequence ID" value="NC_015676.1"/>
</dbReference>
<protein>
    <recommendedName>
        <fullName evidence="2">MEMO1 family protein Mzhil_1010</fullName>
    </recommendedName>
</protein>
<dbReference type="CDD" id="cd07361">
    <property type="entry name" value="MEMO_like"/>
    <property type="match status" value="1"/>
</dbReference>
<keyword evidence="4" id="KW-1185">Reference proteome</keyword>
<gene>
    <name evidence="3" type="ordered locus">Mzhil_1010</name>
</gene>
<organism evidence="3 4">
    <name type="scientific">Methanosalsum zhilinae (strain DSM 4017 / NBRC 107636 / OCM 62 / WeN5)</name>
    <name type="common">Methanohalophilus zhilinae</name>
    <dbReference type="NCBI Taxonomy" id="679901"/>
    <lineage>
        <taxon>Archaea</taxon>
        <taxon>Methanobacteriati</taxon>
        <taxon>Methanobacteriota</taxon>
        <taxon>Stenosarchaea group</taxon>
        <taxon>Methanomicrobia</taxon>
        <taxon>Methanosarcinales</taxon>
        <taxon>Methanosarcinaceae</taxon>
        <taxon>Methanosalsum</taxon>
    </lineage>
</organism>
<dbReference type="NCBIfam" id="NF001987">
    <property type="entry name" value="PRK00782.1"/>
    <property type="match status" value="1"/>
</dbReference>
<accession>F7XLP0</accession>
<dbReference type="GeneID" id="10822633"/>
<dbReference type="Pfam" id="PF01875">
    <property type="entry name" value="Memo"/>
    <property type="match status" value="1"/>
</dbReference>
<sequence length="265" mass="28726">MREPVVAGQFYPSNPKELKKEIRKCFKGIEVSSHDLIGAVAPHAGYSFSGHVAAHVYARIPSADTYIIIGPNHTGYGSPISASADTWSTPLGEIRTDGDLIKALAGSIIDVDELAHRFEHSIEVQLPFLQYTLDHDFEILPICMGLQDEETASEVGHEIVRAVKDAGKKVVIIASSDFTHYQSADIAYDTDQYIIEAIEKMDVSEIYRRIMEKNASACGFGPIAAMITAAKLLDATKAKLLTYSTSGDVIGDMSSVVGYGAITVE</sequence>
<dbReference type="InterPro" id="IPR002737">
    <property type="entry name" value="MEMO1_fam"/>
</dbReference>
<dbReference type="STRING" id="679901.Mzhil_1010"/>
<dbReference type="Gene3D" id="3.40.830.10">
    <property type="entry name" value="LigB-like"/>
    <property type="match status" value="1"/>
</dbReference>
<dbReference type="PANTHER" id="PTHR11060">
    <property type="entry name" value="PROTEIN MEMO1"/>
    <property type="match status" value="1"/>
</dbReference>
<dbReference type="KEGG" id="mzh:Mzhil_1010"/>
<dbReference type="Proteomes" id="UP000006622">
    <property type="component" value="Chromosome"/>
</dbReference>
<evidence type="ECO:0000256" key="2">
    <source>
        <dbReference type="HAMAP-Rule" id="MF_00055"/>
    </source>
</evidence>
<dbReference type="EMBL" id="CP002101">
    <property type="protein sequence ID" value="AEH60867.1"/>
    <property type="molecule type" value="Genomic_DNA"/>
</dbReference>
<dbReference type="SUPFAM" id="SSF53213">
    <property type="entry name" value="LigB-like"/>
    <property type="match status" value="1"/>
</dbReference>
<evidence type="ECO:0000256" key="1">
    <source>
        <dbReference type="ARBA" id="ARBA00006315"/>
    </source>
</evidence>
<name>F7XLP0_METZD</name>
<evidence type="ECO:0000313" key="3">
    <source>
        <dbReference type="EMBL" id="AEH60867.1"/>
    </source>
</evidence>
<dbReference type="HOGENOM" id="CLU_038085_2_0_2"/>
<dbReference type="OrthoDB" id="372162at2157"/>
<evidence type="ECO:0000313" key="4">
    <source>
        <dbReference type="Proteomes" id="UP000006622"/>
    </source>
</evidence>
<reference evidence="3 4" key="1">
    <citation type="submission" date="2010-07" db="EMBL/GenBank/DDBJ databases">
        <title>The complete genome of Methanosalsum zhilinae DSM 4017.</title>
        <authorList>
            <consortium name="US DOE Joint Genome Institute (JGI-PGF)"/>
            <person name="Lucas S."/>
            <person name="Copeland A."/>
            <person name="Lapidus A."/>
            <person name="Glavina del Rio T."/>
            <person name="Dalin E."/>
            <person name="Tice H."/>
            <person name="Bruce D."/>
            <person name="Goodwin L."/>
            <person name="Pitluck S."/>
            <person name="Kyrpides N."/>
            <person name="Mavromatis K."/>
            <person name="Ovchinnikova G."/>
            <person name="Daligault H."/>
            <person name="Detter J.C."/>
            <person name="Han C."/>
            <person name="Tapia R."/>
            <person name="Larimer F."/>
            <person name="Land M."/>
            <person name="Hauser L."/>
            <person name="Markowitz V."/>
            <person name="Cheng J.-F."/>
            <person name="Hugenholtz P."/>
            <person name="Woyke T."/>
            <person name="Wu D."/>
            <person name="Spring S."/>
            <person name="Schueler E."/>
            <person name="Brambilla E."/>
            <person name="Klenk H.-P."/>
            <person name="Eisen J.A."/>
        </authorList>
    </citation>
    <scope>NUCLEOTIDE SEQUENCE [LARGE SCALE GENOMIC DNA]</scope>
    <source>
        <strain evidence="4">DSM 4017 / NBRC 107636 / OCM 62 / WeN5</strain>
    </source>
</reference>
<dbReference type="PANTHER" id="PTHR11060:SF0">
    <property type="entry name" value="PROTEIN MEMO1"/>
    <property type="match status" value="1"/>
</dbReference>
<dbReference type="NCBIfam" id="TIGR04336">
    <property type="entry name" value="AmmeMemoSam_B"/>
    <property type="match status" value="1"/>
</dbReference>
<dbReference type="AlphaFoldDB" id="F7XLP0"/>
<comment type="similarity">
    <text evidence="1 2">Belongs to the MEMO1 family.</text>
</comment>